<name>A0A660LA48_9BACL</name>
<reference evidence="3 4" key="1">
    <citation type="submission" date="2018-10" db="EMBL/GenBank/DDBJ databases">
        <title>Genomic Encyclopedia of Type Strains, Phase IV (KMG-IV): sequencing the most valuable type-strain genomes for metagenomic binning, comparative biology and taxonomic classification.</title>
        <authorList>
            <person name="Goeker M."/>
        </authorList>
    </citation>
    <scope>NUCLEOTIDE SEQUENCE [LARGE SCALE GENOMIC DNA]</scope>
    <source>
        <strain evidence="3 4">DSM 22653</strain>
    </source>
</reference>
<dbReference type="Pfam" id="PF01497">
    <property type="entry name" value="Peripla_BP_2"/>
    <property type="match status" value="1"/>
</dbReference>
<keyword evidence="4" id="KW-1185">Reference proteome</keyword>
<accession>A0A660LA48</accession>
<dbReference type="RefSeq" id="WP_121443380.1">
    <property type="nucleotide sequence ID" value="NZ_RBIJ01000001.1"/>
</dbReference>
<sequence>MDARFGFPPRRGRGHWSKFVSGFAAAWIALFALVGCGGKSQPQAETPPSPTAPATRTIVDQLGREVSVPADVRRIVLLPMPMPSVIFAIDGGGGRIVGMHPTAMKAYRESTLKDIDPALAQVPTNFVQEGFTVNLEELLKLRPDVVIQWDDQKPEIEKMERAGLPVLAIHHGTQEDLEGWFRMVGKLLGKEERAEALVRYHEENLQAIRARTRDIPQERRPKVLLVYNETPRVAGKGIYFDVWMDAAGVRNAAEDLKGWQNVSMEQIYRMDPDILLISNFTDRTPEDFLNNRIEGQDWSQLRAVREGRVYKVPLVGYRWEPPNPESPLMMWWLGKLAHPNAFADVDVVAKVQEFYRDFYGYTISREEVVRRLHNVY</sequence>
<dbReference type="PANTHER" id="PTHR30535">
    <property type="entry name" value="VITAMIN B12-BINDING PROTEIN"/>
    <property type="match status" value="1"/>
</dbReference>
<evidence type="ECO:0000313" key="3">
    <source>
        <dbReference type="EMBL" id="RKQ88440.1"/>
    </source>
</evidence>
<dbReference type="PANTHER" id="PTHR30535:SF34">
    <property type="entry name" value="MOLYBDATE-BINDING PROTEIN MOLA"/>
    <property type="match status" value="1"/>
</dbReference>
<proteinExistence type="inferred from homology"/>
<dbReference type="InterPro" id="IPR050902">
    <property type="entry name" value="ABC_Transporter_SBP"/>
</dbReference>
<evidence type="ECO:0000259" key="2">
    <source>
        <dbReference type="PROSITE" id="PS50983"/>
    </source>
</evidence>
<feature type="domain" description="Fe/B12 periplasmic-binding" evidence="2">
    <location>
        <begin position="74"/>
        <end position="341"/>
    </location>
</feature>
<gene>
    <name evidence="3" type="ORF">C7438_0073</name>
</gene>
<dbReference type="InterPro" id="IPR002491">
    <property type="entry name" value="ABC_transptr_periplasmic_BD"/>
</dbReference>
<dbReference type="GO" id="GO:0071281">
    <property type="term" value="P:cellular response to iron ion"/>
    <property type="evidence" value="ECO:0007669"/>
    <property type="project" value="TreeGrafter"/>
</dbReference>
<dbReference type="OrthoDB" id="9787830at2"/>
<evidence type="ECO:0000256" key="1">
    <source>
        <dbReference type="ARBA" id="ARBA00008814"/>
    </source>
</evidence>
<evidence type="ECO:0000313" key="4">
    <source>
        <dbReference type="Proteomes" id="UP000267019"/>
    </source>
</evidence>
<comment type="caution">
    <text evidence="3">The sequence shown here is derived from an EMBL/GenBank/DDBJ whole genome shotgun (WGS) entry which is preliminary data.</text>
</comment>
<dbReference type="Proteomes" id="UP000267019">
    <property type="component" value="Unassembled WGS sequence"/>
</dbReference>
<dbReference type="EMBL" id="RBIJ01000001">
    <property type="protein sequence ID" value="RKQ88440.1"/>
    <property type="molecule type" value="Genomic_DNA"/>
</dbReference>
<organism evidence="3 4">
    <name type="scientific">Brockia lithotrophica</name>
    <dbReference type="NCBI Taxonomy" id="933949"/>
    <lineage>
        <taxon>Bacteria</taxon>
        <taxon>Bacillati</taxon>
        <taxon>Bacillota</taxon>
        <taxon>Bacilli</taxon>
        <taxon>Bacillales</taxon>
        <taxon>Bacillales Family X. Incertae Sedis</taxon>
        <taxon>Brockia</taxon>
    </lineage>
</organism>
<dbReference type="SUPFAM" id="SSF53807">
    <property type="entry name" value="Helical backbone' metal receptor"/>
    <property type="match status" value="1"/>
</dbReference>
<dbReference type="AlphaFoldDB" id="A0A660LA48"/>
<dbReference type="CDD" id="cd01142">
    <property type="entry name" value="TroA_e"/>
    <property type="match status" value="1"/>
</dbReference>
<dbReference type="Gene3D" id="3.40.50.1980">
    <property type="entry name" value="Nitrogenase molybdenum iron protein domain"/>
    <property type="match status" value="2"/>
</dbReference>
<dbReference type="PROSITE" id="PS50983">
    <property type="entry name" value="FE_B12_PBP"/>
    <property type="match status" value="1"/>
</dbReference>
<protein>
    <submittedName>
        <fullName evidence="3">Iron complex transport system substrate-binding protein</fullName>
    </submittedName>
</protein>
<comment type="similarity">
    <text evidence="1">Belongs to the bacterial solute-binding protein 8 family.</text>
</comment>